<dbReference type="InterPro" id="IPR020449">
    <property type="entry name" value="Tscrpt_reg_AraC-type_HTH"/>
</dbReference>
<accession>A0A7W2ACR4</accession>
<dbReference type="Gene3D" id="3.40.50.2300">
    <property type="match status" value="1"/>
</dbReference>
<comment type="caution">
    <text evidence="7">The sequence shown here is derived from an EMBL/GenBank/DDBJ whole genome shotgun (WGS) entry which is preliminary data.</text>
</comment>
<dbReference type="PANTHER" id="PTHR47893:SF1">
    <property type="entry name" value="REGULATORY PROTEIN PCHR"/>
    <property type="match status" value="1"/>
</dbReference>
<dbReference type="Pfam" id="PF12833">
    <property type="entry name" value="HTH_18"/>
    <property type="match status" value="1"/>
</dbReference>
<dbReference type="PROSITE" id="PS50110">
    <property type="entry name" value="RESPONSE_REGULATORY"/>
    <property type="match status" value="1"/>
</dbReference>
<feature type="domain" description="HTH araC/xylS-type" evidence="5">
    <location>
        <begin position="163"/>
        <end position="261"/>
    </location>
</feature>
<dbReference type="InterPro" id="IPR018060">
    <property type="entry name" value="HTH_AraC"/>
</dbReference>
<dbReference type="PROSITE" id="PS01124">
    <property type="entry name" value="HTH_ARAC_FAMILY_2"/>
    <property type="match status" value="1"/>
</dbReference>
<name>A0A7W2ACR4_9GAMM</name>
<keyword evidence="4" id="KW-0597">Phosphoprotein</keyword>
<dbReference type="RefSeq" id="WP_181739911.1">
    <property type="nucleotide sequence ID" value="NZ_JACEMT010000050.1"/>
</dbReference>
<evidence type="ECO:0000256" key="4">
    <source>
        <dbReference type="PROSITE-ProRule" id="PRU00169"/>
    </source>
</evidence>
<proteinExistence type="predicted"/>
<evidence type="ECO:0000313" key="8">
    <source>
        <dbReference type="Proteomes" id="UP000538931"/>
    </source>
</evidence>
<keyword evidence="2 7" id="KW-0238">DNA-binding</keyword>
<keyword evidence="3" id="KW-0804">Transcription</keyword>
<dbReference type="Pfam" id="PF00072">
    <property type="entry name" value="Response_reg"/>
    <property type="match status" value="1"/>
</dbReference>
<sequence>MEILNGKRVLVIDDVEAERLLITTYLQHQGCRVYHALDGLDGIHKARLIVPDLVLMDVDMPRCDGYSACKLLNNDPVTAGIPVIFLSAFSAPKQRIQGLLAGGVDFIGKPFDFDEVSLRLQVHLRYRQRSDEPGDAAMTDAVGGAEEVLVRSGEAHLSHVLFHSARIHLLSNLDEAPSVQDLARLVGTNAKRLNTAFKECAGATVYEYLREERMKEAWQLLRNTDTSINDIAAQVGFSNGANFSTAFRERFGLAPSKFRLSGQGCPIE</sequence>
<evidence type="ECO:0000256" key="2">
    <source>
        <dbReference type="ARBA" id="ARBA00023125"/>
    </source>
</evidence>
<protein>
    <submittedName>
        <fullName evidence="7">DNA-binding response regulator</fullName>
    </submittedName>
</protein>
<evidence type="ECO:0000313" key="7">
    <source>
        <dbReference type="EMBL" id="MBA4502784.1"/>
    </source>
</evidence>
<organism evidence="7 8">
    <name type="scientific">Marinobacterium marinum</name>
    <dbReference type="NCBI Taxonomy" id="2756129"/>
    <lineage>
        <taxon>Bacteria</taxon>
        <taxon>Pseudomonadati</taxon>
        <taxon>Pseudomonadota</taxon>
        <taxon>Gammaproteobacteria</taxon>
        <taxon>Oceanospirillales</taxon>
        <taxon>Oceanospirillaceae</taxon>
        <taxon>Marinobacterium</taxon>
    </lineage>
</organism>
<dbReference type="SUPFAM" id="SSF46689">
    <property type="entry name" value="Homeodomain-like"/>
    <property type="match status" value="2"/>
</dbReference>
<dbReference type="InterPro" id="IPR009057">
    <property type="entry name" value="Homeodomain-like_sf"/>
</dbReference>
<dbReference type="GO" id="GO:0003700">
    <property type="term" value="F:DNA-binding transcription factor activity"/>
    <property type="evidence" value="ECO:0007669"/>
    <property type="project" value="InterPro"/>
</dbReference>
<dbReference type="Gene3D" id="1.10.10.60">
    <property type="entry name" value="Homeodomain-like"/>
    <property type="match status" value="2"/>
</dbReference>
<dbReference type="SMART" id="SM00342">
    <property type="entry name" value="HTH_ARAC"/>
    <property type="match status" value="1"/>
</dbReference>
<gene>
    <name evidence="7" type="ORF">H1S06_10470</name>
</gene>
<evidence type="ECO:0000256" key="3">
    <source>
        <dbReference type="ARBA" id="ARBA00023163"/>
    </source>
</evidence>
<evidence type="ECO:0000256" key="1">
    <source>
        <dbReference type="ARBA" id="ARBA00023015"/>
    </source>
</evidence>
<dbReference type="GO" id="GO:0043565">
    <property type="term" value="F:sequence-specific DNA binding"/>
    <property type="evidence" value="ECO:0007669"/>
    <property type="project" value="InterPro"/>
</dbReference>
<dbReference type="GO" id="GO:0000160">
    <property type="term" value="P:phosphorelay signal transduction system"/>
    <property type="evidence" value="ECO:0007669"/>
    <property type="project" value="InterPro"/>
</dbReference>
<dbReference type="InterPro" id="IPR053142">
    <property type="entry name" value="PchR_regulatory_protein"/>
</dbReference>
<evidence type="ECO:0000259" key="6">
    <source>
        <dbReference type="PROSITE" id="PS50110"/>
    </source>
</evidence>
<dbReference type="AlphaFoldDB" id="A0A7W2ACR4"/>
<keyword evidence="8" id="KW-1185">Reference proteome</keyword>
<keyword evidence="1" id="KW-0805">Transcription regulation</keyword>
<feature type="modified residue" description="4-aspartylphosphate" evidence="4">
    <location>
        <position position="57"/>
    </location>
</feature>
<dbReference type="SMART" id="SM00448">
    <property type="entry name" value="REC"/>
    <property type="match status" value="1"/>
</dbReference>
<dbReference type="InterPro" id="IPR001789">
    <property type="entry name" value="Sig_transdc_resp-reg_receiver"/>
</dbReference>
<dbReference type="SUPFAM" id="SSF52172">
    <property type="entry name" value="CheY-like"/>
    <property type="match status" value="1"/>
</dbReference>
<dbReference type="Proteomes" id="UP000538931">
    <property type="component" value="Unassembled WGS sequence"/>
</dbReference>
<dbReference type="EMBL" id="JACEMT010000050">
    <property type="protein sequence ID" value="MBA4502784.1"/>
    <property type="molecule type" value="Genomic_DNA"/>
</dbReference>
<evidence type="ECO:0000259" key="5">
    <source>
        <dbReference type="PROSITE" id="PS01124"/>
    </source>
</evidence>
<feature type="domain" description="Response regulatory" evidence="6">
    <location>
        <begin position="8"/>
        <end position="124"/>
    </location>
</feature>
<dbReference type="InterPro" id="IPR011006">
    <property type="entry name" value="CheY-like_superfamily"/>
</dbReference>
<reference evidence="7 8" key="1">
    <citation type="submission" date="2020-07" db="EMBL/GenBank/DDBJ databases">
        <title>Bacterium isolated from marien macroalgae.</title>
        <authorList>
            <person name="Zhu K."/>
            <person name="Lu D."/>
            <person name="Du Z."/>
        </authorList>
    </citation>
    <scope>NUCLEOTIDE SEQUENCE [LARGE SCALE GENOMIC DNA]</scope>
    <source>
        <strain evidence="7 8">3-1745</strain>
    </source>
</reference>
<dbReference type="PRINTS" id="PR00032">
    <property type="entry name" value="HTHARAC"/>
</dbReference>
<dbReference type="PANTHER" id="PTHR47893">
    <property type="entry name" value="REGULATORY PROTEIN PCHR"/>
    <property type="match status" value="1"/>
</dbReference>